<feature type="binding site" evidence="2">
    <location>
        <position position="82"/>
    </location>
    <ligand>
        <name>substrate</name>
    </ligand>
</feature>
<feature type="active site" description="Charge relay system" evidence="1">
    <location>
        <position position="170"/>
    </location>
</feature>
<dbReference type="GeneID" id="89498095"/>
<dbReference type="InterPro" id="IPR012354">
    <property type="entry name" value="Esterase_lipase"/>
</dbReference>
<reference evidence="4 5" key="1">
    <citation type="submission" date="2013-03" db="EMBL/GenBank/DDBJ databases">
        <title>Assembly of a new bacterial strain Brevibacillus borstelensis AK1.</title>
        <authorList>
            <person name="Rajan I."/>
            <person name="PoliReddy D."/>
            <person name="Sugumar T."/>
            <person name="Rathinam K."/>
            <person name="Alqarawi S."/>
            <person name="Khalil A.B."/>
            <person name="Sivakumar N."/>
        </authorList>
    </citation>
    <scope>NUCLEOTIDE SEQUENCE [LARGE SCALE GENOMIC DNA]</scope>
    <source>
        <strain evidence="4 5">AK1</strain>
    </source>
</reference>
<feature type="binding site" evidence="2">
    <location>
        <position position="13"/>
    </location>
    <ligand>
        <name>substrate</name>
    </ligand>
</feature>
<dbReference type="Proteomes" id="UP000012081">
    <property type="component" value="Unassembled WGS sequence"/>
</dbReference>
<dbReference type="RefSeq" id="WP_003391219.1">
    <property type="nucleotide sequence ID" value="NZ_APBN01000014.1"/>
</dbReference>
<name>M8D2Q5_9BACL</name>
<dbReference type="SUPFAM" id="SSF53474">
    <property type="entry name" value="alpha/beta-Hydrolases"/>
    <property type="match status" value="1"/>
</dbReference>
<dbReference type="ESTHER" id="9bacl-m8d2q5">
    <property type="family name" value="CarbLipBact_2"/>
</dbReference>
<protein>
    <recommendedName>
        <fullName evidence="3">AB hydrolase-1 domain-containing protein</fullName>
    </recommendedName>
</protein>
<evidence type="ECO:0000259" key="3">
    <source>
        <dbReference type="Pfam" id="PF12697"/>
    </source>
</evidence>
<evidence type="ECO:0000256" key="1">
    <source>
        <dbReference type="PIRSR" id="PIRSR017388-1"/>
    </source>
</evidence>
<sequence length="235" mass="26385">MMPAVGCLVLHGFAGDIRDVLPLANALRAEGYHVECPTLEGHGLDRRVLAKSTRKDWLRSADEAYKRLSLRAQEIIVIGFSMGGLLAINLVHRYPARLLITINTPYAYWDVEQALAYLREDFSSHSRRYVQGLVKIPVRSMLQFRQLLAETKAILPQVSIPYVLLQSRRDDTVQARSAEHLASSVSPSCAPHITWYDRSGHMIFHDADRDDAIARVLAAVREHSPAPPPEGNEKQ</sequence>
<evidence type="ECO:0000313" key="5">
    <source>
        <dbReference type="Proteomes" id="UP000012081"/>
    </source>
</evidence>
<feature type="active site" description="Nucleophile" evidence="1">
    <location>
        <position position="81"/>
    </location>
</feature>
<keyword evidence="5" id="KW-1185">Reference proteome</keyword>
<dbReference type="GO" id="GO:0052689">
    <property type="term" value="F:carboxylic ester hydrolase activity"/>
    <property type="evidence" value="ECO:0007669"/>
    <property type="project" value="InterPro"/>
</dbReference>
<proteinExistence type="predicted"/>
<dbReference type="PANTHER" id="PTHR43433">
    <property type="entry name" value="HYDROLASE, ALPHA/BETA FOLD FAMILY PROTEIN"/>
    <property type="match status" value="1"/>
</dbReference>
<dbReference type="InterPro" id="IPR000073">
    <property type="entry name" value="AB_hydrolase_1"/>
</dbReference>
<comment type="caution">
    <text evidence="4">The sequence shown here is derived from an EMBL/GenBank/DDBJ whole genome shotgun (WGS) entry which is preliminary data.</text>
</comment>
<gene>
    <name evidence="4" type="ORF">I532_21665</name>
</gene>
<dbReference type="Pfam" id="PF12697">
    <property type="entry name" value="Abhydrolase_6"/>
    <property type="match status" value="1"/>
</dbReference>
<evidence type="ECO:0000313" key="4">
    <source>
        <dbReference type="EMBL" id="EMT50519.1"/>
    </source>
</evidence>
<dbReference type="AlphaFoldDB" id="M8D2Q5"/>
<dbReference type="EMBL" id="APBN01000014">
    <property type="protein sequence ID" value="EMT50519.1"/>
    <property type="molecule type" value="Genomic_DNA"/>
</dbReference>
<accession>M8D2Q5</accession>
<dbReference type="OrthoDB" id="9786110at2"/>
<organism evidence="4 5">
    <name type="scientific">Brevibacillus borstelensis AK1</name>
    <dbReference type="NCBI Taxonomy" id="1300222"/>
    <lineage>
        <taxon>Bacteria</taxon>
        <taxon>Bacillati</taxon>
        <taxon>Bacillota</taxon>
        <taxon>Bacilli</taxon>
        <taxon>Bacillales</taxon>
        <taxon>Paenibacillaceae</taxon>
        <taxon>Brevibacillus</taxon>
    </lineage>
</organism>
<feature type="active site" description="Charge relay system" evidence="1">
    <location>
        <position position="201"/>
    </location>
</feature>
<dbReference type="PANTHER" id="PTHR43433:SF5">
    <property type="entry name" value="AB HYDROLASE-1 DOMAIN-CONTAINING PROTEIN"/>
    <property type="match status" value="1"/>
</dbReference>
<evidence type="ECO:0000256" key="2">
    <source>
        <dbReference type="PIRSR" id="PIRSR017388-2"/>
    </source>
</evidence>
<dbReference type="Gene3D" id="3.40.50.1820">
    <property type="entry name" value="alpha/beta hydrolase"/>
    <property type="match status" value="1"/>
</dbReference>
<dbReference type="InterPro" id="IPR050471">
    <property type="entry name" value="AB_hydrolase"/>
</dbReference>
<dbReference type="InterPro" id="IPR029058">
    <property type="entry name" value="AB_hydrolase_fold"/>
</dbReference>
<feature type="domain" description="AB hydrolase-1" evidence="3">
    <location>
        <begin position="8"/>
        <end position="214"/>
    </location>
</feature>
<dbReference type="PIRSF" id="PIRSF017388">
    <property type="entry name" value="Esterase_lipase"/>
    <property type="match status" value="1"/>
</dbReference>
<dbReference type="STRING" id="1300222.I532_21665"/>